<evidence type="ECO:0000313" key="1">
    <source>
        <dbReference type="EMBL" id="GIX96934.1"/>
    </source>
</evidence>
<protein>
    <submittedName>
        <fullName evidence="1">Uncharacterized protein</fullName>
    </submittedName>
</protein>
<name>A0AAV4PJU7_CAEEX</name>
<sequence>SHTRSALTSWCSRKRNLCLSNYLPKADWGPVFQPNYQPRYRPVREWRLIDGTIRFFTAAS</sequence>
<keyword evidence="2" id="KW-1185">Reference proteome</keyword>
<dbReference type="EMBL" id="BPLR01004714">
    <property type="protein sequence ID" value="GIX96934.1"/>
    <property type="molecule type" value="Genomic_DNA"/>
</dbReference>
<feature type="non-terminal residue" evidence="1">
    <location>
        <position position="1"/>
    </location>
</feature>
<organism evidence="1 2">
    <name type="scientific">Caerostris extrusa</name>
    <name type="common">Bark spider</name>
    <name type="synonym">Caerostris bankana</name>
    <dbReference type="NCBI Taxonomy" id="172846"/>
    <lineage>
        <taxon>Eukaryota</taxon>
        <taxon>Metazoa</taxon>
        <taxon>Ecdysozoa</taxon>
        <taxon>Arthropoda</taxon>
        <taxon>Chelicerata</taxon>
        <taxon>Arachnida</taxon>
        <taxon>Araneae</taxon>
        <taxon>Araneomorphae</taxon>
        <taxon>Entelegynae</taxon>
        <taxon>Araneoidea</taxon>
        <taxon>Araneidae</taxon>
        <taxon>Caerostris</taxon>
    </lineage>
</organism>
<evidence type="ECO:0000313" key="2">
    <source>
        <dbReference type="Proteomes" id="UP001054945"/>
    </source>
</evidence>
<comment type="caution">
    <text evidence="1">The sequence shown here is derived from an EMBL/GenBank/DDBJ whole genome shotgun (WGS) entry which is preliminary data.</text>
</comment>
<proteinExistence type="predicted"/>
<dbReference type="AlphaFoldDB" id="A0AAV4PJU7"/>
<accession>A0AAV4PJU7</accession>
<dbReference type="Proteomes" id="UP001054945">
    <property type="component" value="Unassembled WGS sequence"/>
</dbReference>
<reference evidence="1 2" key="1">
    <citation type="submission" date="2021-06" db="EMBL/GenBank/DDBJ databases">
        <title>Caerostris extrusa draft genome.</title>
        <authorList>
            <person name="Kono N."/>
            <person name="Arakawa K."/>
        </authorList>
    </citation>
    <scope>NUCLEOTIDE SEQUENCE [LARGE SCALE GENOMIC DNA]</scope>
</reference>
<gene>
    <name evidence="1" type="ORF">CEXT_115331</name>
</gene>